<dbReference type="EMBL" id="CP028136">
    <property type="protein sequence ID" value="AVR45780.1"/>
    <property type="molecule type" value="Genomic_DNA"/>
</dbReference>
<evidence type="ECO:0000256" key="1">
    <source>
        <dbReference type="SAM" id="Phobius"/>
    </source>
</evidence>
<feature type="transmembrane region" description="Helical" evidence="1">
    <location>
        <begin position="201"/>
        <end position="223"/>
    </location>
</feature>
<keyword evidence="3" id="KW-1185">Reference proteome</keyword>
<accession>A0A2R3Z698</accession>
<organism evidence="2 3">
    <name type="scientific">Christiangramia fulva</name>
    <dbReference type="NCBI Taxonomy" id="2126553"/>
    <lineage>
        <taxon>Bacteria</taxon>
        <taxon>Pseudomonadati</taxon>
        <taxon>Bacteroidota</taxon>
        <taxon>Flavobacteriia</taxon>
        <taxon>Flavobacteriales</taxon>
        <taxon>Flavobacteriaceae</taxon>
        <taxon>Christiangramia</taxon>
    </lineage>
</organism>
<keyword evidence="1" id="KW-0472">Membrane</keyword>
<reference evidence="3" key="1">
    <citation type="submission" date="2018-03" db="EMBL/GenBank/DDBJ databases">
        <title>Gramella fulva sp. nov., isolated from a dry surface of tidal flat.</title>
        <authorList>
            <person name="Hwang S.H."/>
            <person name="Hwang W.M."/>
            <person name="Kang K."/>
            <person name="Ahn T.-Y."/>
        </authorList>
    </citation>
    <scope>NUCLEOTIDE SEQUENCE [LARGE SCALE GENOMIC DNA]</scope>
    <source>
        <strain evidence="3">SH35</strain>
    </source>
</reference>
<dbReference type="RefSeq" id="WP_107012556.1">
    <property type="nucleotide sequence ID" value="NZ_CP028136.1"/>
</dbReference>
<dbReference type="OrthoDB" id="1425482at2"/>
<evidence type="ECO:0000313" key="2">
    <source>
        <dbReference type="EMBL" id="AVR45780.1"/>
    </source>
</evidence>
<sequence length="241" mass="28562">MKLKFPRTNIESRLINYRNKSLSPAQLMAEVDAAFKEVDNRDSQVIENIENGHEVGGNNFDFDKLDTNRIFHLKHIHKICIDYRLRFLDSKFFKGEIPYEALTRIKTLEKEHDIELKGFKIVAPSKLFKLENADDPLLFAPMGNNYYYLVHKWGNDLHPFRKILMWPFKTLENYMCFLLVLSFLTAFILPDNLFTPHQTTIQFLIIFFFVFKWFAGLSIFYGFKKGKNFNTAIWDSKFYNA</sequence>
<dbReference type="KEGG" id="grs:C7S20_11255"/>
<gene>
    <name evidence="2" type="ORF">C7S20_11255</name>
</gene>
<keyword evidence="1" id="KW-0812">Transmembrane</keyword>
<proteinExistence type="predicted"/>
<dbReference type="AlphaFoldDB" id="A0A2R3Z698"/>
<keyword evidence="1" id="KW-1133">Transmembrane helix</keyword>
<evidence type="ECO:0000313" key="3">
    <source>
        <dbReference type="Proteomes" id="UP000241507"/>
    </source>
</evidence>
<dbReference type="Proteomes" id="UP000241507">
    <property type="component" value="Chromosome"/>
</dbReference>
<feature type="transmembrane region" description="Helical" evidence="1">
    <location>
        <begin position="171"/>
        <end position="189"/>
    </location>
</feature>
<name>A0A2R3Z698_9FLAO</name>
<protein>
    <submittedName>
        <fullName evidence="2">Uncharacterized protein</fullName>
    </submittedName>
</protein>